<dbReference type="AlphaFoldDB" id="A0A835Z8I3"/>
<dbReference type="FunFam" id="3.40.50.2000:FF:000010">
    <property type="entry name" value="Alpha,alpha-trehalose-phosphate synthase"/>
    <property type="match status" value="1"/>
</dbReference>
<protein>
    <recommendedName>
        <fullName evidence="8">Alpha,alpha-trehalose-phosphate synthase (UDP-forming)</fullName>
    </recommendedName>
</protein>
<feature type="region of interest" description="Disordered" evidence="5">
    <location>
        <begin position="791"/>
        <end position="815"/>
    </location>
</feature>
<dbReference type="Pfam" id="PF00982">
    <property type="entry name" value="Glyco_transf_20"/>
    <property type="match status" value="2"/>
</dbReference>
<feature type="region of interest" description="Disordered" evidence="5">
    <location>
        <begin position="1"/>
        <end position="21"/>
    </location>
</feature>
<name>A0A835Z8I3_9STRA</name>
<dbReference type="InterPro" id="IPR023214">
    <property type="entry name" value="HAD_sf"/>
</dbReference>
<dbReference type="EMBL" id="JAFCMP010000046">
    <property type="protein sequence ID" value="KAG5189692.1"/>
    <property type="molecule type" value="Genomic_DNA"/>
</dbReference>
<dbReference type="FunFam" id="3.30.70.1020:FF:000002">
    <property type="entry name" value="Trehalose-6-phosphate synthase 2"/>
    <property type="match status" value="1"/>
</dbReference>
<feature type="region of interest" description="Disordered" evidence="5">
    <location>
        <begin position="42"/>
        <end position="68"/>
    </location>
</feature>
<organism evidence="6 7">
    <name type="scientific">Tribonema minus</name>
    <dbReference type="NCBI Taxonomy" id="303371"/>
    <lineage>
        <taxon>Eukaryota</taxon>
        <taxon>Sar</taxon>
        <taxon>Stramenopiles</taxon>
        <taxon>Ochrophyta</taxon>
        <taxon>PX clade</taxon>
        <taxon>Xanthophyceae</taxon>
        <taxon>Tribonematales</taxon>
        <taxon>Tribonemataceae</taxon>
        <taxon>Tribonema</taxon>
    </lineage>
</organism>
<dbReference type="SUPFAM" id="SSF56784">
    <property type="entry name" value="HAD-like"/>
    <property type="match status" value="1"/>
</dbReference>
<dbReference type="SMR" id="A0A835Z8I3"/>
<reference evidence="6" key="1">
    <citation type="submission" date="2021-02" db="EMBL/GenBank/DDBJ databases">
        <title>First Annotated Genome of the Yellow-green Alga Tribonema minus.</title>
        <authorList>
            <person name="Mahan K.M."/>
        </authorList>
    </citation>
    <scope>NUCLEOTIDE SEQUENCE</scope>
    <source>
        <strain evidence="6">UTEX B ZZ1240</strain>
    </source>
</reference>
<dbReference type="GO" id="GO:0005829">
    <property type="term" value="C:cytosol"/>
    <property type="evidence" value="ECO:0007669"/>
    <property type="project" value="TreeGrafter"/>
</dbReference>
<dbReference type="Gene3D" id="3.30.70.1020">
    <property type="entry name" value="Trehalose-6-phosphate phosphatase related protein, domain 2"/>
    <property type="match status" value="1"/>
</dbReference>
<sequence length="815" mass="92943">MLPTISAPVPSEPEQQPETQDVLSVTEQEILANIQELQGQLRRMREEQEARQGLIDTQQEEAPKPADMRASRDEVTGEWVFAMSSGGLVTALQGAREEMNFVWIGWLEVSNVPEAEQDLVRTRLMEEYSCVPLFLDEDLVDKYYNGFSNDVLWPLFHYVPLPMYKAGGEKKFDSSLWDAYKTANIKFADVVSSVYKIYRILPVRKPLLEGMLSADLVGFHTYDYARHFLSACSRVLEVECSPRGVDYNNHFMSLGVFPIGIDPDHVSKALKTPWTRIRELRETFVGRKILLGVDRLDYIKGMPHKLLGLELFFTRYPDRTEVPEYKALANQINELVGRINGTYGTLEYSPVHYINQHISQEELFAIYNVADVCMVTSVRDGMNLVSHEYVAAQHQDVFANESSDLQPKDGPGVLILSEFAGSAQSLSGAIRVNPWNTDQLAGAIKQALTLSRVERELRQHKLYRYVSMHTACFWAKSFMQEFREVCDKRKKGIDKLPTLPIKEVRHAYAEAKRRLIISDYDGTLTQLQSLPQLAGPPPFVTSLLENLCRDPKNTLFIISGRERRFMDRWFGNLRVGLAAEYGFYYRLPNQDQWQCAGQGLDLTWKNVVHPIMQYFTERTPGTYIENKESSLTWHYRDADPHFGLWQAKDMQINMEDSLSNMPLEILQGNRMVEVRHQAANKSFVADRVLKAMSEPAARAEHGEVDFVLCVGDDRSDEDMFTMVQRLRDQARASPPSMATGERGDHERDNPPRCMARNANVYTVHIGQDQSQADYKLDSLVSLRQLLRKLDSDAQQGQGAPGSRAPPFHRMSTTST</sequence>
<feature type="region of interest" description="Disordered" evidence="5">
    <location>
        <begin position="727"/>
        <end position="751"/>
    </location>
</feature>
<dbReference type="CDD" id="cd03788">
    <property type="entry name" value="GT20_TPS"/>
    <property type="match status" value="1"/>
</dbReference>
<dbReference type="GO" id="GO:0004805">
    <property type="term" value="F:trehalose-phosphatase activity"/>
    <property type="evidence" value="ECO:0007669"/>
    <property type="project" value="TreeGrafter"/>
</dbReference>
<dbReference type="CDD" id="cd01627">
    <property type="entry name" value="HAD_TPP"/>
    <property type="match status" value="1"/>
</dbReference>
<evidence type="ECO:0000313" key="6">
    <source>
        <dbReference type="EMBL" id="KAG5189692.1"/>
    </source>
</evidence>
<dbReference type="GO" id="GO:0005992">
    <property type="term" value="P:trehalose biosynthetic process"/>
    <property type="evidence" value="ECO:0007669"/>
    <property type="project" value="InterPro"/>
</dbReference>
<comment type="caution">
    <text evidence="6">The sequence shown here is derived from an EMBL/GenBank/DDBJ whole genome shotgun (WGS) entry which is preliminary data.</text>
</comment>
<evidence type="ECO:0000256" key="1">
    <source>
        <dbReference type="ARBA" id="ARBA00005409"/>
    </source>
</evidence>
<dbReference type="FunFam" id="3.40.50.1000:FF:000052">
    <property type="entry name" value="Alpha,alpha-trehalose-phosphate synthase [UDP-forming] 6"/>
    <property type="match status" value="1"/>
</dbReference>
<dbReference type="Gene3D" id="3.40.50.1000">
    <property type="entry name" value="HAD superfamily/HAD-like"/>
    <property type="match status" value="1"/>
</dbReference>
<evidence type="ECO:0000256" key="5">
    <source>
        <dbReference type="SAM" id="MobiDB-lite"/>
    </source>
</evidence>
<dbReference type="GO" id="GO:0003825">
    <property type="term" value="F:alpha,alpha-trehalose-phosphate synthase (UDP-forming) activity"/>
    <property type="evidence" value="ECO:0007669"/>
    <property type="project" value="TreeGrafter"/>
</dbReference>
<dbReference type="NCBIfam" id="TIGR00685">
    <property type="entry name" value="T6PP"/>
    <property type="match status" value="1"/>
</dbReference>
<keyword evidence="3" id="KW-0328">Glycosyltransferase</keyword>
<evidence type="ECO:0000256" key="2">
    <source>
        <dbReference type="ARBA" id="ARBA00006330"/>
    </source>
</evidence>
<evidence type="ECO:0000256" key="4">
    <source>
        <dbReference type="ARBA" id="ARBA00022679"/>
    </source>
</evidence>
<dbReference type="PANTHER" id="PTHR10788">
    <property type="entry name" value="TREHALOSE-6-PHOSPHATE SYNTHASE"/>
    <property type="match status" value="1"/>
</dbReference>
<dbReference type="Gene3D" id="3.40.50.2000">
    <property type="entry name" value="Glycogen Phosphorylase B"/>
    <property type="match status" value="3"/>
</dbReference>
<evidence type="ECO:0008006" key="8">
    <source>
        <dbReference type="Google" id="ProtNLM"/>
    </source>
</evidence>
<dbReference type="InterPro" id="IPR003337">
    <property type="entry name" value="Trehalose_PPase"/>
</dbReference>
<dbReference type="Proteomes" id="UP000664859">
    <property type="component" value="Unassembled WGS sequence"/>
</dbReference>
<dbReference type="NCBIfam" id="TIGR01484">
    <property type="entry name" value="HAD-SF-IIB"/>
    <property type="match status" value="1"/>
</dbReference>
<dbReference type="OrthoDB" id="755951at2759"/>
<dbReference type="InterPro" id="IPR036412">
    <property type="entry name" value="HAD-like_sf"/>
</dbReference>
<accession>A0A835Z8I3</accession>
<dbReference type="InterPro" id="IPR006379">
    <property type="entry name" value="HAD-SF_hydro_IIB"/>
</dbReference>
<proteinExistence type="inferred from homology"/>
<dbReference type="Pfam" id="PF02358">
    <property type="entry name" value="Trehalose_PPase"/>
    <property type="match status" value="1"/>
</dbReference>
<comment type="similarity">
    <text evidence="1">In the N-terminal section; belongs to the glycosyltransferase 20 family.</text>
</comment>
<comment type="similarity">
    <text evidence="2">In the C-terminal section; belongs to the trehalose phosphatase family.</text>
</comment>
<dbReference type="InterPro" id="IPR001830">
    <property type="entry name" value="Glyco_trans_20"/>
</dbReference>
<gene>
    <name evidence="6" type="ORF">JKP88DRAFT_347649</name>
</gene>
<dbReference type="PANTHER" id="PTHR10788:SF106">
    <property type="entry name" value="BCDNA.GH08860"/>
    <property type="match status" value="1"/>
</dbReference>
<feature type="compositionally biased region" description="Basic and acidic residues" evidence="5">
    <location>
        <begin position="741"/>
        <end position="750"/>
    </location>
</feature>
<keyword evidence="7" id="KW-1185">Reference proteome</keyword>
<keyword evidence="4" id="KW-0808">Transferase</keyword>
<dbReference type="SUPFAM" id="SSF53756">
    <property type="entry name" value="UDP-Glycosyltransferase/glycogen phosphorylase"/>
    <property type="match status" value="1"/>
</dbReference>
<evidence type="ECO:0000313" key="7">
    <source>
        <dbReference type="Proteomes" id="UP000664859"/>
    </source>
</evidence>
<evidence type="ECO:0000256" key="3">
    <source>
        <dbReference type="ARBA" id="ARBA00022676"/>
    </source>
</evidence>